<dbReference type="PROSITE" id="PS51347">
    <property type="entry name" value="PHOSPHOTRIESTERASE_2"/>
    <property type="match status" value="1"/>
</dbReference>
<reference evidence="4 5" key="1">
    <citation type="submission" date="2018-10" db="EMBL/GenBank/DDBJ databases">
        <title>Isolation from soil.</title>
        <authorList>
            <person name="Hu J."/>
        </authorList>
    </citation>
    <scope>NUCLEOTIDE SEQUENCE [LARGE SCALE GENOMIC DNA]</scope>
    <source>
        <strain evidence="4 5">NEAU-Ht49</strain>
    </source>
</reference>
<keyword evidence="5" id="KW-1185">Reference proteome</keyword>
<dbReference type="AlphaFoldDB" id="A0A3M2LX33"/>
<dbReference type="Pfam" id="PF02126">
    <property type="entry name" value="PTE"/>
    <property type="match status" value="1"/>
</dbReference>
<dbReference type="PANTHER" id="PTHR10819:SF3">
    <property type="entry name" value="PHOSPHOTRIESTERASE-RELATED PROTEIN"/>
    <property type="match status" value="1"/>
</dbReference>
<evidence type="ECO:0000256" key="2">
    <source>
        <dbReference type="ARBA" id="ARBA00022801"/>
    </source>
</evidence>
<dbReference type="InterPro" id="IPR032466">
    <property type="entry name" value="Metal_Hydrolase"/>
</dbReference>
<evidence type="ECO:0000313" key="4">
    <source>
        <dbReference type="EMBL" id="RMI41772.1"/>
    </source>
</evidence>
<sequence length="319" mass="33331">MAPSEQAGRLRTVTGPIDVSSVTGPVLAHEHLQLDLRWPTRPAQLDSDPRRWLDEEKTVTAELAGMRADHGVGLVVDLTCSGIGRNAAALSRIAAGSRVAVIAATGVFAGPFHPSFVDECDEGRLAERLLAEIGFGLDGTSALPGVIGEVGTWGEVATETEERCLRAAARAAEYSGLSVAAHGRPGLALLEVLTSAGLAPSRVAVTRQDLGDDPAAHRKIAESGAYVSFSLLPADPDAPAASLETRIRPVLDLLDAGHADRVMLGSGVVRMTQVTRYDGPGYGHLFSEVVPALRAAGADDATLDLILHANPLAWLTASH</sequence>
<keyword evidence="1" id="KW-0479">Metal-binding</keyword>
<dbReference type="GO" id="GO:0008270">
    <property type="term" value="F:zinc ion binding"/>
    <property type="evidence" value="ECO:0007669"/>
    <property type="project" value="InterPro"/>
</dbReference>
<comment type="caution">
    <text evidence="4">The sequence shown here is derived from an EMBL/GenBank/DDBJ whole genome shotgun (WGS) entry which is preliminary data.</text>
</comment>
<dbReference type="InterPro" id="IPR001559">
    <property type="entry name" value="Phosphotriesterase"/>
</dbReference>
<dbReference type="GO" id="GO:0016787">
    <property type="term" value="F:hydrolase activity"/>
    <property type="evidence" value="ECO:0007669"/>
    <property type="project" value="UniProtKB-KW"/>
</dbReference>
<dbReference type="EMBL" id="RFFG01000039">
    <property type="protein sequence ID" value="RMI41772.1"/>
    <property type="molecule type" value="Genomic_DNA"/>
</dbReference>
<dbReference type="Proteomes" id="UP000282674">
    <property type="component" value="Unassembled WGS sequence"/>
</dbReference>
<dbReference type="OrthoDB" id="9795018at2"/>
<name>A0A3M2LX33_9ACTN</name>
<dbReference type="Gene3D" id="3.20.20.140">
    <property type="entry name" value="Metal-dependent hydrolases"/>
    <property type="match status" value="1"/>
</dbReference>
<accession>A0A3M2LX33</accession>
<comment type="similarity">
    <text evidence="3">Belongs to the metallo-dependent hydrolases superfamily. Phosphotriesterase family.</text>
</comment>
<gene>
    <name evidence="4" type="ORF">EBO15_21735</name>
</gene>
<dbReference type="RefSeq" id="WP_122196264.1">
    <property type="nucleotide sequence ID" value="NZ_JBHSKC010000023.1"/>
</dbReference>
<keyword evidence="2" id="KW-0378">Hydrolase</keyword>
<evidence type="ECO:0000256" key="3">
    <source>
        <dbReference type="PROSITE-ProRule" id="PRU00679"/>
    </source>
</evidence>
<comment type="caution">
    <text evidence="3">Lacks conserved residue(s) required for the propagation of feature annotation.</text>
</comment>
<organism evidence="4 5">
    <name type="scientific">Actinomadura harenae</name>
    <dbReference type="NCBI Taxonomy" id="2483351"/>
    <lineage>
        <taxon>Bacteria</taxon>
        <taxon>Bacillati</taxon>
        <taxon>Actinomycetota</taxon>
        <taxon>Actinomycetes</taxon>
        <taxon>Streptosporangiales</taxon>
        <taxon>Thermomonosporaceae</taxon>
        <taxon>Actinomadura</taxon>
    </lineage>
</organism>
<dbReference type="SUPFAM" id="SSF51556">
    <property type="entry name" value="Metallo-dependent hydrolases"/>
    <property type="match status" value="1"/>
</dbReference>
<proteinExistence type="inferred from homology"/>
<protein>
    <submittedName>
        <fullName evidence="4">Aryldialkylphosphatase</fullName>
    </submittedName>
</protein>
<dbReference type="PANTHER" id="PTHR10819">
    <property type="entry name" value="PHOSPHOTRIESTERASE-RELATED"/>
    <property type="match status" value="1"/>
</dbReference>
<evidence type="ECO:0000256" key="1">
    <source>
        <dbReference type="ARBA" id="ARBA00022723"/>
    </source>
</evidence>
<evidence type="ECO:0000313" key="5">
    <source>
        <dbReference type="Proteomes" id="UP000282674"/>
    </source>
</evidence>